<dbReference type="NCBIfam" id="NF004637">
    <property type="entry name" value="PRK05986.1"/>
    <property type="match status" value="1"/>
</dbReference>
<accession>A0A7Z7LID6</accession>
<dbReference type="GO" id="GO:0005524">
    <property type="term" value="F:ATP binding"/>
    <property type="evidence" value="ECO:0007669"/>
    <property type="project" value="InterPro"/>
</dbReference>
<dbReference type="RefSeq" id="WP_169700420.1">
    <property type="nucleotide sequence ID" value="NZ_LS974202.1"/>
</dbReference>
<evidence type="ECO:0000313" key="1">
    <source>
        <dbReference type="EMBL" id="SSC14107.1"/>
    </source>
</evidence>
<dbReference type="PIRSF" id="PIRSF015617">
    <property type="entry name" value="Adensltrnsf_CobA"/>
    <property type="match status" value="1"/>
</dbReference>
<dbReference type="InterPro" id="IPR027417">
    <property type="entry name" value="P-loop_NTPase"/>
</dbReference>
<evidence type="ECO:0000313" key="2">
    <source>
        <dbReference type="Proteomes" id="UP000250796"/>
    </source>
</evidence>
<name>A0A7Z7LID6_9BACT</name>
<dbReference type="Pfam" id="PF02572">
    <property type="entry name" value="CobA_CobO_BtuR"/>
    <property type="match status" value="1"/>
</dbReference>
<dbReference type="EMBL" id="LS974202">
    <property type="protein sequence ID" value="SSC14107.1"/>
    <property type="molecule type" value="Genomic_DNA"/>
</dbReference>
<dbReference type="EC" id="2.5.1.17" evidence="1"/>
<keyword evidence="2" id="KW-1185">Reference proteome</keyword>
<dbReference type="Gene3D" id="3.40.50.300">
    <property type="entry name" value="P-loop containing nucleotide triphosphate hydrolases"/>
    <property type="match status" value="1"/>
</dbReference>
<dbReference type="InterPro" id="IPR003724">
    <property type="entry name" value="CblAdoTrfase_CobA"/>
</dbReference>
<protein>
    <submittedName>
        <fullName evidence="1">Cob(I)yrinic acid a,c-diamide adenosyltransferase</fullName>
        <ecNumber evidence="1">2.5.1.17</ecNumber>
    </submittedName>
</protein>
<dbReference type="CDD" id="cd00561">
    <property type="entry name" value="CobA_ACA"/>
    <property type="match status" value="1"/>
</dbReference>
<dbReference type="AlphaFoldDB" id="A0A7Z7LID6"/>
<keyword evidence="1" id="KW-0808">Transferase</keyword>
<dbReference type="PANTHER" id="PTHR46638:SF1">
    <property type="entry name" value="CORRINOID ADENOSYLTRANSFERASE"/>
    <property type="match status" value="1"/>
</dbReference>
<sequence length="174" mass="19415">MKFVESGFVHVYTGNGKGKTTAAFGLALRAAASGMRVFIGQFIKGMEYGETKIAELMPNVVLEQFGRGCFIEKNPSPEDFRLAREGLRRSEEVLAGGSYGLVILDEIFIAHFFGLISSSDILNLMNLRNMRTELVLTGRKAPQEIIERADLVTEMVEIKHYYTKGVKARKGIEF</sequence>
<dbReference type="GO" id="GO:0009236">
    <property type="term" value="P:cobalamin biosynthetic process"/>
    <property type="evidence" value="ECO:0007669"/>
    <property type="project" value="InterPro"/>
</dbReference>
<dbReference type="KEGG" id="minf:MESINF_2667"/>
<organism evidence="1 2">
    <name type="scientific">Mesotoga infera</name>
    <dbReference type="NCBI Taxonomy" id="1236046"/>
    <lineage>
        <taxon>Bacteria</taxon>
        <taxon>Thermotogati</taxon>
        <taxon>Thermotogota</taxon>
        <taxon>Thermotogae</taxon>
        <taxon>Kosmotogales</taxon>
        <taxon>Kosmotogaceae</taxon>
        <taxon>Mesotoga</taxon>
    </lineage>
</organism>
<dbReference type="PANTHER" id="PTHR46638">
    <property type="entry name" value="CORRINOID ADENOSYLTRANSFERASE"/>
    <property type="match status" value="1"/>
</dbReference>
<reference evidence="1 2" key="1">
    <citation type="submission" date="2017-01" db="EMBL/GenBank/DDBJ databases">
        <authorList>
            <person name="Erauso G."/>
        </authorList>
    </citation>
    <scope>NUCLEOTIDE SEQUENCE [LARGE SCALE GENOMIC DNA]</scope>
    <source>
        <strain evidence="1">MESINF1</strain>
    </source>
</reference>
<dbReference type="Proteomes" id="UP000250796">
    <property type="component" value="Chromosome MESINF"/>
</dbReference>
<dbReference type="SUPFAM" id="SSF52540">
    <property type="entry name" value="P-loop containing nucleoside triphosphate hydrolases"/>
    <property type="match status" value="1"/>
</dbReference>
<proteinExistence type="predicted"/>
<gene>
    <name evidence="1" type="ORF">MESINF_2667</name>
</gene>
<dbReference type="GO" id="GO:0008817">
    <property type="term" value="F:corrinoid adenosyltransferase activity"/>
    <property type="evidence" value="ECO:0007669"/>
    <property type="project" value="UniProtKB-EC"/>
</dbReference>